<feature type="compositionally biased region" description="Basic and acidic residues" evidence="8">
    <location>
        <begin position="280"/>
        <end position="293"/>
    </location>
</feature>
<sequence>MDSSIQALLTFCPRLIVEKYQLWRLITGAFLHGGILHLCMNMLSFTQLGLTFESHVGTLSYFYHIIIFGLISAIFHTLIAFIMYIGGDSSQWNSSAVGFSGVLFALIVVDISISGGDQRSIMGLVMVPSWIYPWVMLLIMSLLIQNVSFLGHLSGIIAGYLYQFSVLRFVTPPIRFFSAIEHKLCCCCLNRLGYISAEGVGGGRPWAVFQHTFDDNTDNNNTQMDHFNGQGRTLGVTPNTTNIQGSTNEINNPFANQQGRTIGTQEEDSENAPLNNVEIHLSDIDKDDENPKD</sequence>
<feature type="region of interest" description="Disordered" evidence="8">
    <location>
        <begin position="264"/>
        <end position="293"/>
    </location>
</feature>
<evidence type="ECO:0000256" key="1">
    <source>
        <dbReference type="ARBA" id="ARBA00004141"/>
    </source>
</evidence>
<keyword evidence="7 9" id="KW-0472">Membrane</keyword>
<dbReference type="InterPro" id="IPR022764">
    <property type="entry name" value="Peptidase_S54_rhomboid_dom"/>
</dbReference>
<reference evidence="11 12" key="1">
    <citation type="submission" date="2024-04" db="EMBL/GenBank/DDBJ databases">
        <title>Tritrichomonas musculus Genome.</title>
        <authorList>
            <person name="Alves-Ferreira E."/>
            <person name="Grigg M."/>
            <person name="Lorenzi H."/>
            <person name="Galac M."/>
        </authorList>
    </citation>
    <scope>NUCLEOTIDE SEQUENCE [LARGE SCALE GENOMIC DNA]</scope>
    <source>
        <strain evidence="11 12">EAF2021</strain>
    </source>
</reference>
<name>A0ABR2IYZ4_9EUKA</name>
<evidence type="ECO:0000256" key="4">
    <source>
        <dbReference type="ARBA" id="ARBA00022692"/>
    </source>
</evidence>
<evidence type="ECO:0000256" key="5">
    <source>
        <dbReference type="ARBA" id="ARBA00022801"/>
    </source>
</evidence>
<dbReference type="SUPFAM" id="SSF144091">
    <property type="entry name" value="Rhomboid-like"/>
    <property type="match status" value="1"/>
</dbReference>
<evidence type="ECO:0000256" key="8">
    <source>
        <dbReference type="SAM" id="MobiDB-lite"/>
    </source>
</evidence>
<evidence type="ECO:0000256" key="7">
    <source>
        <dbReference type="ARBA" id="ARBA00023136"/>
    </source>
</evidence>
<evidence type="ECO:0000259" key="10">
    <source>
        <dbReference type="Pfam" id="PF01694"/>
    </source>
</evidence>
<feature type="transmembrane region" description="Helical" evidence="9">
    <location>
        <begin position="61"/>
        <end position="86"/>
    </location>
</feature>
<comment type="similarity">
    <text evidence="2">Belongs to the peptidase S54 family.</text>
</comment>
<dbReference type="EMBL" id="JAPFFF010000014">
    <property type="protein sequence ID" value="KAK8870852.1"/>
    <property type="molecule type" value="Genomic_DNA"/>
</dbReference>
<dbReference type="InterPro" id="IPR035952">
    <property type="entry name" value="Rhomboid-like_sf"/>
</dbReference>
<accession>A0ABR2IYZ4</accession>
<organism evidence="11 12">
    <name type="scientific">Tritrichomonas musculus</name>
    <dbReference type="NCBI Taxonomy" id="1915356"/>
    <lineage>
        <taxon>Eukaryota</taxon>
        <taxon>Metamonada</taxon>
        <taxon>Parabasalia</taxon>
        <taxon>Tritrichomonadida</taxon>
        <taxon>Tritrichomonadidae</taxon>
        <taxon>Tritrichomonas</taxon>
    </lineage>
</organism>
<evidence type="ECO:0000313" key="12">
    <source>
        <dbReference type="Proteomes" id="UP001470230"/>
    </source>
</evidence>
<evidence type="ECO:0000313" key="11">
    <source>
        <dbReference type="EMBL" id="KAK8870852.1"/>
    </source>
</evidence>
<dbReference type="PANTHER" id="PTHR43066">
    <property type="entry name" value="RHOMBOID-RELATED PROTEIN"/>
    <property type="match status" value="1"/>
</dbReference>
<dbReference type="Proteomes" id="UP001470230">
    <property type="component" value="Unassembled WGS sequence"/>
</dbReference>
<evidence type="ECO:0000256" key="3">
    <source>
        <dbReference type="ARBA" id="ARBA00022670"/>
    </source>
</evidence>
<keyword evidence="6 9" id="KW-1133">Transmembrane helix</keyword>
<feature type="transmembrane region" description="Helical" evidence="9">
    <location>
        <begin position="121"/>
        <end position="143"/>
    </location>
</feature>
<evidence type="ECO:0000256" key="2">
    <source>
        <dbReference type="ARBA" id="ARBA00009045"/>
    </source>
</evidence>
<evidence type="ECO:0000256" key="9">
    <source>
        <dbReference type="SAM" id="Phobius"/>
    </source>
</evidence>
<evidence type="ECO:0000256" key="6">
    <source>
        <dbReference type="ARBA" id="ARBA00022989"/>
    </source>
</evidence>
<dbReference type="Pfam" id="PF01694">
    <property type="entry name" value="Rhomboid"/>
    <property type="match status" value="1"/>
</dbReference>
<feature type="transmembrane region" description="Helical" evidence="9">
    <location>
        <begin position="92"/>
        <end position="109"/>
    </location>
</feature>
<keyword evidence="3" id="KW-0645">Protease</keyword>
<feature type="domain" description="Peptidase S54 rhomboid" evidence="10">
    <location>
        <begin position="21"/>
        <end position="168"/>
    </location>
</feature>
<comment type="subcellular location">
    <subcellularLocation>
        <location evidence="1">Membrane</location>
        <topology evidence="1">Multi-pass membrane protein</topology>
    </subcellularLocation>
</comment>
<gene>
    <name evidence="11" type="ORF">M9Y10_008750</name>
</gene>
<feature type="transmembrane region" description="Helical" evidence="9">
    <location>
        <begin position="149"/>
        <end position="170"/>
    </location>
</feature>
<proteinExistence type="inferred from homology"/>
<feature type="transmembrane region" description="Helical" evidence="9">
    <location>
        <begin position="20"/>
        <end position="40"/>
    </location>
</feature>
<keyword evidence="4 9" id="KW-0812">Transmembrane</keyword>
<keyword evidence="5" id="KW-0378">Hydrolase</keyword>
<dbReference type="Gene3D" id="1.20.1540.10">
    <property type="entry name" value="Rhomboid-like"/>
    <property type="match status" value="1"/>
</dbReference>
<keyword evidence="12" id="KW-1185">Reference proteome</keyword>
<comment type="caution">
    <text evidence="11">The sequence shown here is derived from an EMBL/GenBank/DDBJ whole genome shotgun (WGS) entry which is preliminary data.</text>
</comment>
<dbReference type="PANTHER" id="PTHR43066:SF1">
    <property type="entry name" value="RHOMBOID PROTEIN 2"/>
    <property type="match status" value="1"/>
</dbReference>
<protein>
    <recommendedName>
        <fullName evidence="10">Peptidase S54 rhomboid domain-containing protein</fullName>
    </recommendedName>
</protein>